<dbReference type="InterPro" id="IPR024171">
    <property type="entry name" value="SRK-like_kinase"/>
</dbReference>
<organism evidence="23 24">
    <name type="scientific">Centaurea solstitialis</name>
    <name type="common">yellow star-thistle</name>
    <dbReference type="NCBI Taxonomy" id="347529"/>
    <lineage>
        <taxon>Eukaryota</taxon>
        <taxon>Viridiplantae</taxon>
        <taxon>Streptophyta</taxon>
        <taxon>Embryophyta</taxon>
        <taxon>Tracheophyta</taxon>
        <taxon>Spermatophyta</taxon>
        <taxon>Magnoliopsida</taxon>
        <taxon>eudicotyledons</taxon>
        <taxon>Gunneridae</taxon>
        <taxon>Pentapetalae</taxon>
        <taxon>asterids</taxon>
        <taxon>campanulids</taxon>
        <taxon>Asterales</taxon>
        <taxon>Asteraceae</taxon>
        <taxon>Carduoideae</taxon>
        <taxon>Cardueae</taxon>
        <taxon>Centaureinae</taxon>
        <taxon>Centaurea</taxon>
    </lineage>
</organism>
<dbReference type="InterPro" id="IPR000719">
    <property type="entry name" value="Prot_kinase_dom"/>
</dbReference>
<keyword evidence="6 20" id="KW-0732">Signal</keyword>
<keyword evidence="11 19" id="KW-0472">Membrane</keyword>
<dbReference type="Gene3D" id="2.90.10.10">
    <property type="entry name" value="Bulb-type lectin domain"/>
    <property type="match status" value="1"/>
</dbReference>
<dbReference type="FunFam" id="2.90.10.30:FF:000001">
    <property type="entry name" value="Serine/threonine-protein kinase"/>
    <property type="match status" value="1"/>
</dbReference>
<evidence type="ECO:0000256" key="9">
    <source>
        <dbReference type="ARBA" id="ARBA00022840"/>
    </source>
</evidence>
<evidence type="ECO:0000256" key="7">
    <source>
        <dbReference type="ARBA" id="ARBA00022741"/>
    </source>
</evidence>
<evidence type="ECO:0000256" key="5">
    <source>
        <dbReference type="ARBA" id="ARBA00022692"/>
    </source>
</evidence>
<dbReference type="GO" id="GO:0004674">
    <property type="term" value="F:protein serine/threonine kinase activity"/>
    <property type="evidence" value="ECO:0007669"/>
    <property type="project" value="UniProtKB-KW"/>
</dbReference>
<feature type="chain" id="PRO_5041264861" description="Receptor-like serine/threonine-protein kinase" evidence="20">
    <location>
        <begin position="22"/>
        <end position="782"/>
    </location>
</feature>
<evidence type="ECO:0000256" key="12">
    <source>
        <dbReference type="ARBA" id="ARBA00023157"/>
    </source>
</evidence>
<feature type="transmembrane region" description="Helical" evidence="19">
    <location>
        <begin position="450"/>
        <end position="480"/>
    </location>
</feature>
<keyword evidence="2 17" id="KW-0723">Serine/threonine-protein kinase</keyword>
<keyword evidence="3" id="KW-0245">EGF-like domain</keyword>
<keyword evidence="10 19" id="KW-1133">Transmembrane helix</keyword>
<keyword evidence="13" id="KW-0675">Receptor</keyword>
<evidence type="ECO:0000256" key="16">
    <source>
        <dbReference type="ARBA" id="ARBA00048679"/>
    </source>
</evidence>
<dbReference type="Gene3D" id="2.90.10.30">
    <property type="match status" value="1"/>
</dbReference>
<evidence type="ECO:0000259" key="21">
    <source>
        <dbReference type="PROSITE" id="PS50011"/>
    </source>
</evidence>
<feature type="binding site" evidence="18">
    <location>
        <position position="536"/>
    </location>
    <ligand>
        <name>ATP</name>
        <dbReference type="ChEBI" id="CHEBI:30616"/>
    </ligand>
</feature>
<dbReference type="SUPFAM" id="SSF56112">
    <property type="entry name" value="Protein kinase-like (PK-like)"/>
    <property type="match status" value="1"/>
</dbReference>
<keyword evidence="8 17" id="KW-0418">Kinase</keyword>
<name>A0AA38WNW6_9ASTR</name>
<evidence type="ECO:0000256" key="15">
    <source>
        <dbReference type="ARBA" id="ARBA00047899"/>
    </source>
</evidence>
<keyword evidence="12" id="KW-1015">Disulfide bond</keyword>
<dbReference type="CDD" id="cd00028">
    <property type="entry name" value="B_lectin"/>
    <property type="match status" value="1"/>
</dbReference>
<evidence type="ECO:0000313" key="24">
    <source>
        <dbReference type="Proteomes" id="UP001172457"/>
    </source>
</evidence>
<dbReference type="InterPro" id="IPR051343">
    <property type="entry name" value="G-type_lectin_kinases/EP1-like"/>
</dbReference>
<dbReference type="InterPro" id="IPR003609">
    <property type="entry name" value="Pan_app"/>
</dbReference>
<comment type="similarity">
    <text evidence="17">Belongs to the protein kinase superfamily. Ser/Thr protein kinase family.</text>
</comment>
<dbReference type="CDD" id="cd01098">
    <property type="entry name" value="PAN_AP_plant"/>
    <property type="match status" value="1"/>
</dbReference>
<dbReference type="InterPro" id="IPR001245">
    <property type="entry name" value="Ser-Thr/Tyr_kinase_cat_dom"/>
</dbReference>
<dbReference type="Pfam" id="PF07714">
    <property type="entry name" value="PK_Tyr_Ser-Thr"/>
    <property type="match status" value="2"/>
</dbReference>
<keyword evidence="14" id="KW-0325">Glycoprotein</keyword>
<dbReference type="Gene3D" id="3.30.200.20">
    <property type="entry name" value="Phosphorylase Kinase, domain 1"/>
    <property type="match status" value="1"/>
</dbReference>
<dbReference type="PROSITE" id="PS50011">
    <property type="entry name" value="PROTEIN_KINASE_DOM"/>
    <property type="match status" value="1"/>
</dbReference>
<evidence type="ECO:0000313" key="23">
    <source>
        <dbReference type="EMBL" id="KAJ9559385.1"/>
    </source>
</evidence>
<dbReference type="PIRSF" id="PIRSF000641">
    <property type="entry name" value="SRK"/>
    <property type="match status" value="1"/>
</dbReference>
<evidence type="ECO:0000256" key="1">
    <source>
        <dbReference type="ARBA" id="ARBA00004479"/>
    </source>
</evidence>
<evidence type="ECO:0000256" key="2">
    <source>
        <dbReference type="ARBA" id="ARBA00022527"/>
    </source>
</evidence>
<dbReference type="InterPro" id="IPR017441">
    <property type="entry name" value="Protein_kinase_ATP_BS"/>
</dbReference>
<dbReference type="FunFam" id="2.90.10.10:FF:000013">
    <property type="entry name" value="G-type lectin S-receptor-like serine/threonine-protein kinase LECRK1"/>
    <property type="match status" value="1"/>
</dbReference>
<comment type="catalytic activity">
    <reaction evidence="15 17">
        <text>L-threonyl-[protein] + ATP = O-phospho-L-threonyl-[protein] + ADP + H(+)</text>
        <dbReference type="Rhea" id="RHEA:46608"/>
        <dbReference type="Rhea" id="RHEA-COMP:11060"/>
        <dbReference type="Rhea" id="RHEA-COMP:11605"/>
        <dbReference type="ChEBI" id="CHEBI:15378"/>
        <dbReference type="ChEBI" id="CHEBI:30013"/>
        <dbReference type="ChEBI" id="CHEBI:30616"/>
        <dbReference type="ChEBI" id="CHEBI:61977"/>
        <dbReference type="ChEBI" id="CHEBI:456216"/>
        <dbReference type="EC" id="2.7.11.1"/>
    </reaction>
</comment>
<keyword evidence="7 17" id="KW-0547">Nucleotide-binding</keyword>
<dbReference type="Pfam" id="PF08276">
    <property type="entry name" value="PAN_2"/>
    <property type="match status" value="1"/>
</dbReference>
<dbReference type="SUPFAM" id="SSF51110">
    <property type="entry name" value="alpha-D-mannose-specific plant lectins"/>
    <property type="match status" value="1"/>
</dbReference>
<gene>
    <name evidence="23" type="ORF">OSB04_013999</name>
</gene>
<keyword evidence="9 17" id="KW-0067">ATP-binding</keyword>
<evidence type="ECO:0000256" key="19">
    <source>
        <dbReference type="SAM" id="Phobius"/>
    </source>
</evidence>
<protein>
    <recommendedName>
        <fullName evidence="17">Receptor-like serine/threonine-protein kinase</fullName>
        <ecNumber evidence="17">2.7.11.1</ecNumber>
    </recommendedName>
</protein>
<evidence type="ECO:0000256" key="11">
    <source>
        <dbReference type="ARBA" id="ARBA00023136"/>
    </source>
</evidence>
<keyword evidence="24" id="KW-1185">Reference proteome</keyword>
<dbReference type="AlphaFoldDB" id="A0AA38WNW6"/>
<keyword evidence="4 17" id="KW-0808">Transferase</keyword>
<feature type="domain" description="Protein kinase" evidence="21">
    <location>
        <begin position="508"/>
        <end position="768"/>
    </location>
</feature>
<evidence type="ECO:0000256" key="10">
    <source>
        <dbReference type="ARBA" id="ARBA00022989"/>
    </source>
</evidence>
<dbReference type="PANTHER" id="PTHR47976">
    <property type="entry name" value="G-TYPE LECTIN S-RECEPTOR-LIKE SERINE/THREONINE-PROTEIN KINASE SD2-5"/>
    <property type="match status" value="1"/>
</dbReference>
<reference evidence="23" key="1">
    <citation type="submission" date="2023-03" db="EMBL/GenBank/DDBJ databases">
        <title>Chromosome-scale reference genome and RAD-based genetic map of yellow starthistle (Centaurea solstitialis) reveal putative structural variation and QTLs associated with invader traits.</title>
        <authorList>
            <person name="Reatini B."/>
            <person name="Cang F.A."/>
            <person name="Jiang Q."/>
            <person name="Mckibben M.T.W."/>
            <person name="Barker M.S."/>
            <person name="Rieseberg L.H."/>
            <person name="Dlugosch K.M."/>
        </authorList>
    </citation>
    <scope>NUCLEOTIDE SEQUENCE</scope>
    <source>
        <strain evidence="23">CAN-66</strain>
        <tissue evidence="23">Leaf</tissue>
    </source>
</reference>
<dbReference type="EMBL" id="JARYMX010000003">
    <property type="protein sequence ID" value="KAJ9559385.1"/>
    <property type="molecule type" value="Genomic_DNA"/>
</dbReference>
<dbReference type="InterPro" id="IPR001480">
    <property type="entry name" value="Bulb-type_lectin_dom"/>
</dbReference>
<comment type="catalytic activity">
    <reaction evidence="16 17">
        <text>L-seryl-[protein] + ATP = O-phospho-L-seryl-[protein] + ADP + H(+)</text>
        <dbReference type="Rhea" id="RHEA:17989"/>
        <dbReference type="Rhea" id="RHEA-COMP:9863"/>
        <dbReference type="Rhea" id="RHEA-COMP:11604"/>
        <dbReference type="ChEBI" id="CHEBI:15378"/>
        <dbReference type="ChEBI" id="CHEBI:29999"/>
        <dbReference type="ChEBI" id="CHEBI:30616"/>
        <dbReference type="ChEBI" id="CHEBI:83421"/>
        <dbReference type="ChEBI" id="CHEBI:456216"/>
        <dbReference type="EC" id="2.7.11.1"/>
    </reaction>
</comment>
<dbReference type="PANTHER" id="PTHR47976:SF15">
    <property type="entry name" value="G-TYPE LECTIN S-RECEPTOR-LIKE SERINE_THREONINE-PROTEIN KINASE RLK1"/>
    <property type="match status" value="1"/>
</dbReference>
<dbReference type="Gene3D" id="1.10.510.10">
    <property type="entry name" value="Transferase(Phosphotransferase) domain 1"/>
    <property type="match status" value="1"/>
</dbReference>
<evidence type="ECO:0000256" key="13">
    <source>
        <dbReference type="ARBA" id="ARBA00023170"/>
    </source>
</evidence>
<feature type="signal peptide" evidence="20">
    <location>
        <begin position="1"/>
        <end position="21"/>
    </location>
</feature>
<dbReference type="EC" id="2.7.11.1" evidence="17"/>
<accession>A0AA38WNW6</accession>
<evidence type="ECO:0000256" key="4">
    <source>
        <dbReference type="ARBA" id="ARBA00022679"/>
    </source>
</evidence>
<evidence type="ECO:0000256" key="20">
    <source>
        <dbReference type="SAM" id="SignalP"/>
    </source>
</evidence>
<dbReference type="PROSITE" id="PS00107">
    <property type="entry name" value="PROTEIN_KINASE_ATP"/>
    <property type="match status" value="1"/>
</dbReference>
<evidence type="ECO:0000256" key="6">
    <source>
        <dbReference type="ARBA" id="ARBA00022729"/>
    </source>
</evidence>
<dbReference type="Proteomes" id="UP001172457">
    <property type="component" value="Chromosome 3"/>
</dbReference>
<evidence type="ECO:0000256" key="17">
    <source>
        <dbReference type="PIRNR" id="PIRNR000641"/>
    </source>
</evidence>
<evidence type="ECO:0000256" key="18">
    <source>
        <dbReference type="PROSITE-ProRule" id="PRU10141"/>
    </source>
</evidence>
<dbReference type="GO" id="GO:0005524">
    <property type="term" value="F:ATP binding"/>
    <property type="evidence" value="ECO:0007669"/>
    <property type="project" value="UniProtKB-UniRule"/>
</dbReference>
<evidence type="ECO:0000259" key="22">
    <source>
        <dbReference type="PROSITE" id="PS50927"/>
    </source>
</evidence>
<evidence type="ECO:0000256" key="3">
    <source>
        <dbReference type="ARBA" id="ARBA00022536"/>
    </source>
</evidence>
<comment type="subcellular location">
    <subcellularLocation>
        <location evidence="1">Membrane</location>
        <topology evidence="1">Single-pass type I membrane protein</topology>
    </subcellularLocation>
</comment>
<comment type="caution">
    <text evidence="23">The sequence shown here is derived from an EMBL/GenBank/DDBJ whole genome shotgun (WGS) entry which is preliminary data.</text>
</comment>
<dbReference type="PROSITE" id="PS50927">
    <property type="entry name" value="BULB_LECTIN"/>
    <property type="match status" value="1"/>
</dbReference>
<dbReference type="SMART" id="SM00108">
    <property type="entry name" value="B_lectin"/>
    <property type="match status" value="1"/>
</dbReference>
<evidence type="ECO:0000256" key="8">
    <source>
        <dbReference type="ARBA" id="ARBA00022777"/>
    </source>
</evidence>
<dbReference type="InterPro" id="IPR011009">
    <property type="entry name" value="Kinase-like_dom_sf"/>
</dbReference>
<dbReference type="Pfam" id="PF01453">
    <property type="entry name" value="B_lectin"/>
    <property type="match status" value="1"/>
</dbReference>
<proteinExistence type="inferred from homology"/>
<dbReference type="GO" id="GO:0016020">
    <property type="term" value="C:membrane"/>
    <property type="evidence" value="ECO:0007669"/>
    <property type="project" value="UniProtKB-SubCell"/>
</dbReference>
<dbReference type="FunFam" id="3.30.200.20:FF:000059">
    <property type="entry name" value="S-receptor-like serine/threonine-protein kinase"/>
    <property type="match status" value="1"/>
</dbReference>
<keyword evidence="5 19" id="KW-0812">Transmembrane</keyword>
<sequence>MAAKVLYFVLLAPFLPFSVVTQLTNGSVPLGASLTATYNITPWLSPSGDFAFGFQQRQEKDSFVLSIWYDKIPEKTIIWYPETNPMVSRGSQVRLTEGRGLVLSDPQGRELWSTSSGAISDLAYGFMNDTGNFVIHGNNSRKIWESFNFPADTILPNQVMARGGVIYSKRSETNFSRGRFQLRLLEDGNLVLNTRDIPSNFAYKAYYSSDTNDSSNSQNSGERLIFDAGGYMYISRRNGQRFDLTPREALPSGDYYHRATIGVDGVFSQYYRRKLSTGNASWEVLWFEPENICNYGGLEGSGACGFNNICALLNTRPKCECPRGFSLLDPSDPNGDCKPDFYPRCDENASSYGYDRFDFIELTDVDWPSADYVHMRPTSEQNCRTSCVEDCFCAAAVYGGNECWKKKLPLSNGRRDNSINKKVFLKFLKDDRPLQDPPIFSGRKKDRKTLIVVGASLLGTSMFVNVVLIVVICLGFFLIYKKAVRNVHPSSKLVETNLRHFTTREATNGFKDELGRGAFGIVYKGAIGTSIVAVKKLDKVVRDGEKEFKTEVHAIARTHHRNLVQLLGYCDDGDQRLLIYEHVSNGTLADFLFGDTRPDWKWRSRIAVGIAKGSRTFTKSVARRSSIATLSPEHTSRRLLRSQDCGFGVERVPDRGTKGYVAPEWFRNKSVTVKVDVFSFGVVLLEIVSCRKSVVFESGKEDVSILTDWAWDCYRDGRVDAFVENNLEVLDDYKKLTTFVMAGLWCVQENPLLRPSMRNVVQMLDGVVEVPEPPCPFPLSVS</sequence>
<dbReference type="InterPro" id="IPR036426">
    <property type="entry name" value="Bulb-type_lectin_dom_sf"/>
</dbReference>
<evidence type="ECO:0000256" key="14">
    <source>
        <dbReference type="ARBA" id="ARBA00023180"/>
    </source>
</evidence>
<feature type="domain" description="Bulb-type lectin" evidence="22">
    <location>
        <begin position="25"/>
        <end position="148"/>
    </location>
</feature>